<dbReference type="Proteomes" id="UP000186817">
    <property type="component" value="Unassembled WGS sequence"/>
</dbReference>
<dbReference type="GO" id="GO:0003960">
    <property type="term" value="F:quinone reductase (NADPH) activity"/>
    <property type="evidence" value="ECO:0007669"/>
    <property type="project" value="TreeGrafter"/>
</dbReference>
<dbReference type="Gene3D" id="3.90.180.10">
    <property type="entry name" value="Medium-chain alcohol dehydrogenases, catalytic domain"/>
    <property type="match status" value="2"/>
</dbReference>
<dbReference type="PROSITE" id="PS00108">
    <property type="entry name" value="PROTEIN_KINASE_ST"/>
    <property type="match status" value="1"/>
</dbReference>
<evidence type="ECO:0000256" key="1">
    <source>
        <dbReference type="ARBA" id="ARBA00022857"/>
    </source>
</evidence>
<dbReference type="PANTHER" id="PTHR44154">
    <property type="entry name" value="QUINONE OXIDOREDUCTASE"/>
    <property type="match status" value="1"/>
</dbReference>
<dbReference type="InterPro" id="IPR011009">
    <property type="entry name" value="Kinase-like_dom_sf"/>
</dbReference>
<organism evidence="3 4">
    <name type="scientific">Symbiodinium microadriaticum</name>
    <name type="common">Dinoflagellate</name>
    <name type="synonym">Zooxanthella microadriatica</name>
    <dbReference type="NCBI Taxonomy" id="2951"/>
    <lineage>
        <taxon>Eukaryota</taxon>
        <taxon>Sar</taxon>
        <taxon>Alveolata</taxon>
        <taxon>Dinophyceae</taxon>
        <taxon>Suessiales</taxon>
        <taxon>Symbiodiniaceae</taxon>
        <taxon>Symbiodinium</taxon>
    </lineage>
</organism>
<dbReference type="AlphaFoldDB" id="A0A1Q9CKD7"/>
<dbReference type="InterPro" id="IPR011032">
    <property type="entry name" value="GroES-like_sf"/>
</dbReference>
<dbReference type="SUPFAM" id="SSF51735">
    <property type="entry name" value="NAD(P)-binding Rossmann-fold domains"/>
    <property type="match status" value="1"/>
</dbReference>
<keyword evidence="4" id="KW-1185">Reference proteome</keyword>
<name>A0A1Q9CKD7_SYMMI</name>
<dbReference type="GO" id="GO:0005829">
    <property type="term" value="C:cytosol"/>
    <property type="evidence" value="ECO:0007669"/>
    <property type="project" value="TreeGrafter"/>
</dbReference>
<evidence type="ECO:0000313" key="3">
    <source>
        <dbReference type="EMBL" id="OLP83393.1"/>
    </source>
</evidence>
<dbReference type="GO" id="GO:0005524">
    <property type="term" value="F:ATP binding"/>
    <property type="evidence" value="ECO:0007669"/>
    <property type="project" value="InterPro"/>
</dbReference>
<dbReference type="GO" id="GO:0006629">
    <property type="term" value="P:lipid metabolic process"/>
    <property type="evidence" value="ECO:0007669"/>
    <property type="project" value="InterPro"/>
</dbReference>
<dbReference type="OrthoDB" id="426718at2759"/>
<dbReference type="Gene3D" id="1.10.510.10">
    <property type="entry name" value="Transferase(Phosphotransferase) domain 1"/>
    <property type="match status" value="2"/>
</dbReference>
<dbReference type="CDD" id="cd00519">
    <property type="entry name" value="Lipase_3"/>
    <property type="match status" value="1"/>
</dbReference>
<proteinExistence type="predicted"/>
<evidence type="ECO:0000259" key="2">
    <source>
        <dbReference type="PROSITE" id="PS50011"/>
    </source>
</evidence>
<dbReference type="InterPro" id="IPR008271">
    <property type="entry name" value="Ser/Thr_kinase_AS"/>
</dbReference>
<dbReference type="SUPFAM" id="SSF50129">
    <property type="entry name" value="GroES-like"/>
    <property type="match status" value="1"/>
</dbReference>
<dbReference type="InterPro" id="IPR000719">
    <property type="entry name" value="Prot_kinase_dom"/>
</dbReference>
<dbReference type="Pfam" id="PF01764">
    <property type="entry name" value="Lipase_3"/>
    <property type="match status" value="1"/>
</dbReference>
<dbReference type="InterPro" id="IPR013149">
    <property type="entry name" value="ADH-like_C"/>
</dbReference>
<dbReference type="InterPro" id="IPR002921">
    <property type="entry name" value="Fungal_lipase-type"/>
</dbReference>
<dbReference type="Gene3D" id="3.40.50.1820">
    <property type="entry name" value="alpha/beta hydrolase"/>
    <property type="match status" value="1"/>
</dbReference>
<comment type="caution">
    <text evidence="3">The sequence shown here is derived from an EMBL/GenBank/DDBJ whole genome shotgun (WGS) entry which is preliminary data.</text>
</comment>
<sequence length="1050" mass="114370">MAVPEKAAYQDLQFLRSGVMHKDLKPENVMMASPRKAPLEDLHVVVVDFGLAQWRLKMPVKAIVVERFGGPEVLSLSTKELPAISAGQVRVKVEASGVNPSDTYLRLGPTGPYAAVVSEFFKPRSQEFETSSTHLKVYGRGQSNVRGQDRVSFAQGACIGVPCATAYYALKCRAKVAEGQSVFIHGASGAVGLAAVQIATKSFGCRVVGSAGTAPGLAAVSAAGADAVVNHRGLGFVRGESGYLEKCKEIQPGGYDVVLDSWFQSSSGPRGSMELCVLGWKELGLRDPYFRALRETYLKEMAAHANLAADLPSEIDIRGVFLGSATPDEHAAPVVSMQLPLSDAGTAHTEVMQPSAGGAAGNVVLLPWVELSSEGRGTEIAGTPPFMSPEVWAGNFSKSCDIWSAGVMLFFMLSGTYPFMAKRLEDFKELVQKQLAADVAAAAMPHPTHGFEWYLEMLSKAGTPEDLRERSLKSLREYGIQSRKDLVKAYLSRSYNGHDFGLADLDIPKEHRNNLIDMLKKPSLPADHQETMVCNSLSDFVYTRAGEDTDAIARFKERHNPQLFLHAQCPETSQKYICCVVSPSDRLCLFVAFAGTHTGPDWTTNLSLAPVSEPKLGGKVHGGFLERCRCLKFQFMHRMVEHFGCDAIIFTGHSLGGAVSHLSCLSAKRLEEFARLEIPICSVVFGAPLCVCEQVAKDVERLEWTDSFVNIVNLDDPVPRLLNLTESQPELCRSGSELSRSLGDAADNVKEVVSCLMGSEGVVTLLTTFSMTTALSSRLKGLIGHSASSRLAEMVDVYRSIGVYIFIESSHGDQYECSWSEGLDVLKHLGPAKLLNDQVSLSGFTSDSIRRHDIGSYQVILKHRAVIDFLDVDVAPAAAPLERLGSFLSEGSGTKLQTDLTVQVHCVKVCFEEGRSVVYGVVGKNLDLLGAAGIELDCHGQYETATTTSMLLHTDTAIKLHQEGVQQADKLKLSKRLRFRPDVGHRIDYDLHAHDFVTDTAALTALAADEGLCFDKELIRRMMKLAFLMEHYLGNRKLVELVCQLDALGP</sequence>
<dbReference type="SMART" id="SM00220">
    <property type="entry name" value="S_TKc"/>
    <property type="match status" value="1"/>
</dbReference>
<protein>
    <submittedName>
        <fullName evidence="3">Quinone oxidoreductase</fullName>
    </submittedName>
</protein>
<dbReference type="Gene3D" id="3.40.50.720">
    <property type="entry name" value="NAD(P)-binding Rossmann-like Domain"/>
    <property type="match status" value="1"/>
</dbReference>
<dbReference type="InterPro" id="IPR029058">
    <property type="entry name" value="AB_hydrolase_fold"/>
</dbReference>
<dbReference type="Pfam" id="PF00069">
    <property type="entry name" value="Pkinase"/>
    <property type="match status" value="1"/>
</dbReference>
<gene>
    <name evidence="3" type="primary">CRYZ</name>
    <name evidence="3" type="ORF">AK812_SmicGene35852</name>
</gene>
<dbReference type="GO" id="GO:0004672">
    <property type="term" value="F:protein kinase activity"/>
    <property type="evidence" value="ECO:0007669"/>
    <property type="project" value="InterPro"/>
</dbReference>
<dbReference type="PANTHER" id="PTHR44154:SF1">
    <property type="entry name" value="QUINONE OXIDOREDUCTASE"/>
    <property type="match status" value="1"/>
</dbReference>
<dbReference type="GO" id="GO:0070402">
    <property type="term" value="F:NADPH binding"/>
    <property type="evidence" value="ECO:0007669"/>
    <property type="project" value="TreeGrafter"/>
</dbReference>
<dbReference type="EMBL" id="LSRX01001119">
    <property type="protein sequence ID" value="OLP83393.1"/>
    <property type="molecule type" value="Genomic_DNA"/>
</dbReference>
<dbReference type="SUPFAM" id="SSF56112">
    <property type="entry name" value="Protein kinase-like (PK-like)"/>
    <property type="match status" value="1"/>
</dbReference>
<dbReference type="InterPro" id="IPR051603">
    <property type="entry name" value="Zinc-ADH_QOR/CCCR"/>
</dbReference>
<keyword evidence="1" id="KW-0521">NADP</keyword>
<reference evidence="3 4" key="1">
    <citation type="submission" date="2016-02" db="EMBL/GenBank/DDBJ databases">
        <title>Genome analysis of coral dinoflagellate symbionts highlights evolutionary adaptations to a symbiotic lifestyle.</title>
        <authorList>
            <person name="Aranda M."/>
            <person name="Li Y."/>
            <person name="Liew Y.J."/>
            <person name="Baumgarten S."/>
            <person name="Simakov O."/>
            <person name="Wilson M."/>
            <person name="Piel J."/>
            <person name="Ashoor H."/>
            <person name="Bougouffa S."/>
            <person name="Bajic V.B."/>
            <person name="Ryu T."/>
            <person name="Ravasi T."/>
            <person name="Bayer T."/>
            <person name="Micklem G."/>
            <person name="Kim H."/>
            <person name="Bhak J."/>
            <person name="Lajeunesse T.C."/>
            <person name="Voolstra C.R."/>
        </authorList>
    </citation>
    <scope>NUCLEOTIDE SEQUENCE [LARGE SCALE GENOMIC DNA]</scope>
    <source>
        <strain evidence="3 4">CCMP2467</strain>
    </source>
</reference>
<dbReference type="Pfam" id="PF00107">
    <property type="entry name" value="ADH_zinc_N"/>
    <property type="match status" value="1"/>
</dbReference>
<dbReference type="PROSITE" id="PS50011">
    <property type="entry name" value="PROTEIN_KINASE_DOM"/>
    <property type="match status" value="1"/>
</dbReference>
<dbReference type="SMART" id="SM00829">
    <property type="entry name" value="PKS_ER"/>
    <property type="match status" value="1"/>
</dbReference>
<dbReference type="SUPFAM" id="SSF53474">
    <property type="entry name" value="alpha/beta-Hydrolases"/>
    <property type="match status" value="1"/>
</dbReference>
<accession>A0A1Q9CKD7</accession>
<dbReference type="InterPro" id="IPR020843">
    <property type="entry name" value="ER"/>
</dbReference>
<feature type="domain" description="Protein kinase" evidence="2">
    <location>
        <begin position="1"/>
        <end position="524"/>
    </location>
</feature>
<dbReference type="InterPro" id="IPR036291">
    <property type="entry name" value="NAD(P)-bd_dom_sf"/>
</dbReference>
<evidence type="ECO:0000313" key="4">
    <source>
        <dbReference type="Proteomes" id="UP000186817"/>
    </source>
</evidence>
<dbReference type="GO" id="GO:0003730">
    <property type="term" value="F:mRNA 3'-UTR binding"/>
    <property type="evidence" value="ECO:0007669"/>
    <property type="project" value="TreeGrafter"/>
</dbReference>